<dbReference type="EMBL" id="JAACJM010000063">
    <property type="protein sequence ID" value="KAF5353591.1"/>
    <property type="molecule type" value="Genomic_DNA"/>
</dbReference>
<comment type="similarity">
    <text evidence="1">Belongs to the AB hydrolase superfamily. Lipase family.</text>
</comment>
<dbReference type="GO" id="GO:0012505">
    <property type="term" value="C:endomembrane system"/>
    <property type="evidence" value="ECO:0007669"/>
    <property type="project" value="UniProtKB-SubCell"/>
</dbReference>
<dbReference type="GO" id="GO:0006660">
    <property type="term" value="P:phosphatidylserine catabolic process"/>
    <property type="evidence" value="ECO:0007669"/>
    <property type="project" value="TreeGrafter"/>
</dbReference>
<evidence type="ECO:0000256" key="1">
    <source>
        <dbReference type="ARBA" id="ARBA00010701"/>
    </source>
</evidence>
<dbReference type="OrthoDB" id="58570at2759"/>
<organism evidence="8 9">
    <name type="scientific">Tetrapyrgos nigripes</name>
    <dbReference type="NCBI Taxonomy" id="182062"/>
    <lineage>
        <taxon>Eukaryota</taxon>
        <taxon>Fungi</taxon>
        <taxon>Dikarya</taxon>
        <taxon>Basidiomycota</taxon>
        <taxon>Agaricomycotina</taxon>
        <taxon>Agaricomycetes</taxon>
        <taxon>Agaricomycetidae</taxon>
        <taxon>Agaricales</taxon>
        <taxon>Marasmiineae</taxon>
        <taxon>Marasmiaceae</taxon>
        <taxon>Tetrapyrgos</taxon>
    </lineage>
</organism>
<protein>
    <submittedName>
        <fullName evidence="8">Uncharacterized protein</fullName>
    </submittedName>
</protein>
<dbReference type="GO" id="GO:0005775">
    <property type="term" value="C:vacuolar lumen"/>
    <property type="evidence" value="ECO:0007669"/>
    <property type="project" value="TreeGrafter"/>
</dbReference>
<dbReference type="Proteomes" id="UP000559256">
    <property type="component" value="Unassembled WGS sequence"/>
</dbReference>
<keyword evidence="2" id="KW-0812">Transmembrane</keyword>
<evidence type="ECO:0000256" key="3">
    <source>
        <dbReference type="ARBA" id="ARBA00022801"/>
    </source>
</evidence>
<evidence type="ECO:0000313" key="8">
    <source>
        <dbReference type="EMBL" id="KAF5353591.1"/>
    </source>
</evidence>
<proteinExistence type="inferred from homology"/>
<dbReference type="GO" id="GO:0016020">
    <property type="term" value="C:membrane"/>
    <property type="evidence" value="ECO:0007669"/>
    <property type="project" value="TreeGrafter"/>
</dbReference>
<accession>A0A8H5FY84</accession>
<dbReference type="PANTHER" id="PTHR47175:SF2">
    <property type="entry name" value="LIPASE ATG15-RELATED"/>
    <property type="match status" value="1"/>
</dbReference>
<comment type="caution">
    <text evidence="8">The sequence shown here is derived from an EMBL/GenBank/DDBJ whole genome shotgun (WGS) entry which is preliminary data.</text>
</comment>
<dbReference type="GO" id="GO:0034727">
    <property type="term" value="P:piecemeal microautophagy of the nucleus"/>
    <property type="evidence" value="ECO:0007669"/>
    <property type="project" value="TreeGrafter"/>
</dbReference>
<name>A0A8H5FY84_9AGAR</name>
<dbReference type="PANTHER" id="PTHR47175">
    <property type="entry name" value="LIPASE ATG15-RELATED"/>
    <property type="match status" value="1"/>
</dbReference>
<dbReference type="AlphaFoldDB" id="A0A8H5FY84"/>
<keyword evidence="3" id="KW-0378">Hydrolase</keyword>
<reference evidence="8 9" key="1">
    <citation type="journal article" date="2020" name="ISME J.">
        <title>Uncovering the hidden diversity of litter-decomposition mechanisms in mushroom-forming fungi.</title>
        <authorList>
            <person name="Floudas D."/>
            <person name="Bentzer J."/>
            <person name="Ahren D."/>
            <person name="Johansson T."/>
            <person name="Persson P."/>
            <person name="Tunlid A."/>
        </authorList>
    </citation>
    <scope>NUCLEOTIDE SEQUENCE [LARGE SCALE GENOMIC DNA]</scope>
    <source>
        <strain evidence="8 9">CBS 291.85</strain>
    </source>
</reference>
<evidence type="ECO:0000256" key="7">
    <source>
        <dbReference type="ARBA" id="ARBA00037847"/>
    </source>
</evidence>
<evidence type="ECO:0000256" key="4">
    <source>
        <dbReference type="ARBA" id="ARBA00022989"/>
    </source>
</evidence>
<dbReference type="GO" id="GO:0004620">
    <property type="term" value="F:phospholipase activity"/>
    <property type="evidence" value="ECO:0007669"/>
    <property type="project" value="TreeGrafter"/>
</dbReference>
<keyword evidence="6" id="KW-0325">Glycoprotein</keyword>
<dbReference type="GO" id="GO:0034496">
    <property type="term" value="P:multivesicular body membrane disassembly"/>
    <property type="evidence" value="ECO:0007669"/>
    <property type="project" value="TreeGrafter"/>
</dbReference>
<gene>
    <name evidence="8" type="ORF">D9758_013780</name>
</gene>
<evidence type="ECO:0000256" key="5">
    <source>
        <dbReference type="ARBA" id="ARBA00023136"/>
    </source>
</evidence>
<keyword evidence="5" id="KW-0472">Membrane</keyword>
<keyword evidence="4" id="KW-1133">Transmembrane helix</keyword>
<evidence type="ECO:0000256" key="6">
    <source>
        <dbReference type="ARBA" id="ARBA00023180"/>
    </source>
</evidence>
<dbReference type="GO" id="GO:0046461">
    <property type="term" value="P:neutral lipid catabolic process"/>
    <property type="evidence" value="ECO:0007669"/>
    <property type="project" value="TreeGrafter"/>
</dbReference>
<sequence>MVGGVEAQTTELRRCSPHILPTALRFLLASLISTDSPTTNTLSPNTNPNPCTNTLTFRLDHAHALTNESGTIFRDFKGNCSGNDGGRGRGGRSGGEEPLGTDAETLEALQDLYKLYSLQTSPLLTYRLPSYAAHKALRASIAFQARSRSCGSSFHGEDDIDDFGPSSFWSPETIPAPNVSDRYTLLTLAKMMQNAYFSPPTSGGSTSDGYDLGPEWNPNSTFSYGWEPDDDGFRGHVFVSSTNITSPGPDGQTYPSSPELVVLTIKGTSVR</sequence>
<evidence type="ECO:0000256" key="2">
    <source>
        <dbReference type="ARBA" id="ARBA00022692"/>
    </source>
</evidence>
<evidence type="ECO:0000313" key="9">
    <source>
        <dbReference type="Proteomes" id="UP000559256"/>
    </source>
</evidence>
<comment type="subcellular location">
    <subcellularLocation>
        <location evidence="7">Endomembrane system</location>
        <topology evidence="7">Single-pass membrane protein</topology>
    </subcellularLocation>
</comment>
<keyword evidence="9" id="KW-1185">Reference proteome</keyword>
<dbReference type="InterPro" id="IPR050805">
    <property type="entry name" value="ATG15_Lipase"/>
</dbReference>